<evidence type="ECO:0000313" key="3">
    <source>
        <dbReference type="EMBL" id="CAM39135.2"/>
    </source>
</evidence>
<dbReference type="GeneID" id="5416225"/>
<dbReference type="InParanoid" id="A4HE82"/>
<dbReference type="RefSeq" id="XP_001565640.2">
    <property type="nucleotide sequence ID" value="XM_001565590.2"/>
</dbReference>
<sequence>MHTLSFSPATCAYPFIHKGHGAAEVQASSMSGSLGVADTMHTAEHGAVIAAVQQGCGSIFQPLVMAYAQSYSGDAGDVIQSVATAYGGSYTPSFHSLELPAATPPPQYQSDFYAAAAAVQANDYYYYSSQPRYAESPLTLAELYSASVGSASPVLGYGPTTSITGISGCGYMDEATGSVLSSVSFSGSRFPQWYLPRGYCPMPCANVVGDSCSSAYAPYADCASTGITPTTLSMGPNSTQEEMLSSQDGRLHYAVMPQPPRLAPQPTFGTLTPFALPPSYAAASAGNDGHVIGVRPTSPSGMRESSSSASLPITSPASRAARTPQFLPYDGRAYGIPPCKAQISSADAAASVGQCLLITSTQGGGYSSADAVQPICVSVRKPGPLHPMPVYPLQTSPFIPHALPHNHWVSTGDTGAVSESAERYCSPEESALLADVRARLAQQHRSSQLLKQRALTQRAGLKPLSRADFVVLAKVPASGKKVGVRSTSHDSASLSIMTAEEATVARLSPIPQIPTVGDIDAEASDQSVWDGADAAVQAPTQDALDRVLTVPGVLWRHDPYSRNVLPQAQATVESDSSGTTSTSYFSLPSSPHVARAALGFSDRGDATASVTQPPRSTDISARTNGSSSDSADGMRPSTRRLPTKKVCVRHYVSPDGDSSLSHERSGAVGTLLSVREASSAAVPMTLCADGSSILQRHSAFVDDDDEGPAPTIPPEIAPAAVLTATAPVHAKHRKLPVPKPRSKQMRLSSWTRGKKVGIPNEHSGAPTAASSSVSSASGGLEASHLNSPSGLVVVAPTEGHGSADTSAASSAAAVLTDPAASAMARPEVHRPGAYSSPLDIRTRLSAYQPASRWAWRLRSSRVYPLPQPAEMDTAENDVLVDTLADLDTSCLARLWRNLDLSGCFRDALERRRRVIGPGSNSSIRVLNRMIPLTRRLMNRRRGLEAGKGNGRCFTVLRESEMKYVCLLQHRFRRSTAVAAEHYAPGTMVVVDGDMGIDTGVVKLSMTRNEYEAMTDAQRRAAHLVVHLEFALASSIHRAAHADEVLVHNNTQAPLEESTLDFLQYLTTQPHLFQSCRVEWMRFVDVEFQADGQKLYVHYTCDTPVRFIELATFLNHIFHCRIWMKMLRTDERQVGDGVCSTRLSRVPLTPPP</sequence>
<dbReference type="Pfam" id="PF04468">
    <property type="entry name" value="PSP1"/>
    <property type="match status" value="1"/>
</dbReference>
<feature type="domain" description="PSP1 C-terminal" evidence="2">
    <location>
        <begin position="1033"/>
        <end position="1126"/>
    </location>
</feature>
<dbReference type="GO" id="GO:0005737">
    <property type="term" value="C:cytoplasm"/>
    <property type="evidence" value="ECO:0007669"/>
    <property type="project" value="TreeGrafter"/>
</dbReference>
<feature type="compositionally biased region" description="Polar residues" evidence="1">
    <location>
        <begin position="608"/>
        <end position="630"/>
    </location>
</feature>
<dbReference type="KEGG" id="lbz:LBRM_25_1360"/>
<accession>A4HE82</accession>
<protein>
    <recommendedName>
        <fullName evidence="2">PSP1 C-terminal domain-containing protein</fullName>
    </recommendedName>
</protein>
<dbReference type="Proteomes" id="UP000007258">
    <property type="component" value="Chromosome 25"/>
</dbReference>
<organism evidence="3 4">
    <name type="scientific">Leishmania braziliensis</name>
    <dbReference type="NCBI Taxonomy" id="5660"/>
    <lineage>
        <taxon>Eukaryota</taxon>
        <taxon>Discoba</taxon>
        <taxon>Euglenozoa</taxon>
        <taxon>Kinetoplastea</taxon>
        <taxon>Metakinetoplastina</taxon>
        <taxon>Trypanosomatida</taxon>
        <taxon>Trypanosomatidae</taxon>
        <taxon>Leishmaniinae</taxon>
        <taxon>Leishmania</taxon>
        <taxon>Leishmania braziliensis species complex</taxon>
    </lineage>
</organism>
<reference evidence="3 4" key="2">
    <citation type="journal article" date="2011" name="Genome Res.">
        <title>Chromosome and gene copy number variation allow major structural change between species and strains of Leishmania.</title>
        <authorList>
            <person name="Rogers M.B."/>
            <person name="Hilley J.D."/>
            <person name="Dickens N.J."/>
            <person name="Wilkes J."/>
            <person name="Bates P.A."/>
            <person name="Depledge D.P."/>
            <person name="Harris D."/>
            <person name="Her Y."/>
            <person name="Herzyk P."/>
            <person name="Imamura H."/>
            <person name="Otto T.D."/>
            <person name="Sanders M."/>
            <person name="Seeger K."/>
            <person name="Dujardin J.C."/>
            <person name="Berriman M."/>
            <person name="Smith D.F."/>
            <person name="Hertz-Fowler C."/>
            <person name="Mottram J.C."/>
        </authorList>
    </citation>
    <scope>NUCLEOTIDE SEQUENCE [LARGE SCALE GENOMIC DNA]</scope>
    <source>
        <strain evidence="3 4">MHOM/BR/75/M2904</strain>
    </source>
</reference>
<evidence type="ECO:0000256" key="1">
    <source>
        <dbReference type="SAM" id="MobiDB-lite"/>
    </source>
</evidence>
<dbReference type="PANTHER" id="PTHR43830:SF18">
    <property type="entry name" value="PSP1 C-TERMINAL DOMAIN-CONTAINING PROTEIN"/>
    <property type="match status" value="1"/>
</dbReference>
<feature type="region of interest" description="Disordered" evidence="1">
    <location>
        <begin position="566"/>
        <end position="588"/>
    </location>
</feature>
<dbReference type="VEuPathDB" id="TriTrypDB:LbrM.25.1360"/>
<feature type="compositionally biased region" description="Low complexity" evidence="1">
    <location>
        <begin position="305"/>
        <end position="318"/>
    </location>
</feature>
<gene>
    <name evidence="3" type="ORF">LBRM_25_1360</name>
</gene>
<dbReference type="AlphaFoldDB" id="A4HE82"/>
<feature type="compositionally biased region" description="Low complexity" evidence="1">
    <location>
        <begin position="763"/>
        <end position="783"/>
    </location>
</feature>
<feature type="region of interest" description="Disordered" evidence="1">
    <location>
        <begin position="604"/>
        <end position="642"/>
    </location>
</feature>
<dbReference type="InterPro" id="IPR007557">
    <property type="entry name" value="PSP1_C"/>
</dbReference>
<dbReference type="InterPro" id="IPR047767">
    <property type="entry name" value="PSP1-like"/>
</dbReference>
<feature type="region of interest" description="Disordered" evidence="1">
    <location>
        <begin position="297"/>
        <end position="318"/>
    </location>
</feature>
<dbReference type="PANTHER" id="PTHR43830">
    <property type="entry name" value="PROTEIN PSP1"/>
    <property type="match status" value="1"/>
</dbReference>
<evidence type="ECO:0000313" key="4">
    <source>
        <dbReference type="Proteomes" id="UP000007258"/>
    </source>
</evidence>
<name>A4HE82_LEIBR</name>
<reference evidence="3 4" key="1">
    <citation type="journal article" date="2007" name="Nat. Genet.">
        <title>Comparative genomic analysis of three Leishmania species that cause diverse human disease.</title>
        <authorList>
            <person name="Peacock C.S."/>
            <person name="Seeger K."/>
            <person name="Harris D."/>
            <person name="Murphy L."/>
            <person name="Ruiz J.C."/>
            <person name="Quail M.A."/>
            <person name="Peters N."/>
            <person name="Adlem E."/>
            <person name="Tivey A."/>
            <person name="Aslett M."/>
            <person name="Kerhornou A."/>
            <person name="Ivens A."/>
            <person name="Fraser A."/>
            <person name="Rajandream M.A."/>
            <person name="Carver T."/>
            <person name="Norbertczak H."/>
            <person name="Chillingworth T."/>
            <person name="Hance Z."/>
            <person name="Jagels K."/>
            <person name="Moule S."/>
            <person name="Ormond D."/>
            <person name="Rutter S."/>
            <person name="Squares R."/>
            <person name="Whitehead S."/>
            <person name="Rabbinowitsch E."/>
            <person name="Arrowsmith C."/>
            <person name="White B."/>
            <person name="Thurston S."/>
            <person name="Bringaud F."/>
            <person name="Baldauf S.L."/>
            <person name="Faulconbridge A."/>
            <person name="Jeffares D."/>
            <person name="Depledge D.P."/>
            <person name="Oyola S.O."/>
            <person name="Hilley J.D."/>
            <person name="Brito L.O."/>
            <person name="Tosi L.R."/>
            <person name="Barrell B."/>
            <person name="Cruz A.K."/>
            <person name="Mottram J.C."/>
            <person name="Smith D.F."/>
            <person name="Berriman M."/>
        </authorList>
    </citation>
    <scope>NUCLEOTIDE SEQUENCE [LARGE SCALE GENOMIC DNA]</scope>
    <source>
        <strain evidence="3 4">MHOM/BR/75/M2904</strain>
    </source>
</reference>
<evidence type="ECO:0000259" key="2">
    <source>
        <dbReference type="PROSITE" id="PS51411"/>
    </source>
</evidence>
<dbReference type="PROSITE" id="PS51411">
    <property type="entry name" value="PSP1_C"/>
    <property type="match status" value="1"/>
</dbReference>
<dbReference type="EMBL" id="FR799000">
    <property type="protein sequence ID" value="CAM39135.2"/>
    <property type="molecule type" value="Genomic_DNA"/>
</dbReference>
<keyword evidence="4" id="KW-1185">Reference proteome</keyword>
<feature type="compositionally biased region" description="Basic residues" evidence="1">
    <location>
        <begin position="730"/>
        <end position="744"/>
    </location>
</feature>
<proteinExistence type="predicted"/>
<feature type="region of interest" description="Disordered" evidence="1">
    <location>
        <begin position="730"/>
        <end position="784"/>
    </location>
</feature>